<dbReference type="PANTHER" id="PTHR15081:SF1">
    <property type="entry name" value="NUCLEAR AUTOANTIGENIC SPERM PROTEIN"/>
    <property type="match status" value="1"/>
</dbReference>
<dbReference type="AlphaFoldDB" id="A0A9W7GZ03"/>
<dbReference type="SUPFAM" id="SSF48452">
    <property type="entry name" value="TPR-like"/>
    <property type="match status" value="1"/>
</dbReference>
<dbReference type="InterPro" id="IPR011990">
    <property type="entry name" value="TPR-like_helical_dom_sf"/>
</dbReference>
<keyword evidence="1" id="KW-0677">Repeat</keyword>
<feature type="coiled-coil region" evidence="3">
    <location>
        <begin position="132"/>
        <end position="162"/>
    </location>
</feature>
<feature type="region of interest" description="Disordered" evidence="4">
    <location>
        <begin position="103"/>
        <end position="131"/>
    </location>
</feature>
<dbReference type="Gene3D" id="1.25.40.10">
    <property type="entry name" value="Tetratricopeptide repeat domain"/>
    <property type="match status" value="1"/>
</dbReference>
<dbReference type="GO" id="GO:0005654">
    <property type="term" value="C:nucleoplasm"/>
    <property type="evidence" value="ECO:0007669"/>
    <property type="project" value="TreeGrafter"/>
</dbReference>
<dbReference type="PANTHER" id="PTHR15081">
    <property type="entry name" value="NUCLEAR AUTOANTIGENIC SPERM PROTEIN NASP -RELATED"/>
    <property type="match status" value="1"/>
</dbReference>
<protein>
    <submittedName>
        <fullName evidence="5">NUCLEAR AUTOANTIGENIC SPERM PROTEIN</fullName>
    </submittedName>
</protein>
<organism evidence="5 6">
    <name type="scientific">Hibiscus trionum</name>
    <name type="common">Flower of an hour</name>
    <dbReference type="NCBI Taxonomy" id="183268"/>
    <lineage>
        <taxon>Eukaryota</taxon>
        <taxon>Viridiplantae</taxon>
        <taxon>Streptophyta</taxon>
        <taxon>Embryophyta</taxon>
        <taxon>Tracheophyta</taxon>
        <taxon>Spermatophyta</taxon>
        <taxon>Magnoliopsida</taxon>
        <taxon>eudicotyledons</taxon>
        <taxon>Gunneridae</taxon>
        <taxon>Pentapetalae</taxon>
        <taxon>rosids</taxon>
        <taxon>malvids</taxon>
        <taxon>Malvales</taxon>
        <taxon>Malvaceae</taxon>
        <taxon>Malvoideae</taxon>
        <taxon>Hibiscus</taxon>
    </lineage>
</organism>
<feature type="compositionally biased region" description="Polar residues" evidence="4">
    <location>
        <begin position="107"/>
        <end position="130"/>
    </location>
</feature>
<keyword evidence="3" id="KW-0175">Coiled coil</keyword>
<dbReference type="EMBL" id="BSYR01000006">
    <property type="protein sequence ID" value="GMI68107.1"/>
    <property type="molecule type" value="Genomic_DNA"/>
</dbReference>
<dbReference type="InterPro" id="IPR051730">
    <property type="entry name" value="NASP-like"/>
</dbReference>
<evidence type="ECO:0000256" key="3">
    <source>
        <dbReference type="SAM" id="Coils"/>
    </source>
</evidence>
<gene>
    <name evidence="5" type="ORF">HRI_000480000</name>
</gene>
<keyword evidence="2" id="KW-0802">TPR repeat</keyword>
<dbReference type="OrthoDB" id="5587616at2759"/>
<sequence length="256" mass="27385">MLDVARAIAEKQQLGDILEKVDILSALAEVALEREDIESSLGDYQKALSILQQLVEPDNRQIAELNFRICMCLEIGSKPTEAIPYCQKAISVCKSRLQRLRDKVKTSSDPTSSELDDGVQQSSTGSQTVISIKDKETEIETLVGLAEDLEKKLEDLQQLVANPKSIIAEILGMASAKARGVEKSAPPAVGSSSQMATIDNNGGFNSPTVFAAHTNGDTVVTHLGAVGRGVKRVLMSSGAVEATPIKKLVADPLSEK</sequence>
<dbReference type="GO" id="GO:0034080">
    <property type="term" value="P:CENP-A containing chromatin assembly"/>
    <property type="evidence" value="ECO:0007669"/>
    <property type="project" value="TreeGrafter"/>
</dbReference>
<dbReference type="Proteomes" id="UP001165190">
    <property type="component" value="Unassembled WGS sequence"/>
</dbReference>
<evidence type="ECO:0000256" key="4">
    <source>
        <dbReference type="SAM" id="MobiDB-lite"/>
    </source>
</evidence>
<reference evidence="5" key="1">
    <citation type="submission" date="2023-05" db="EMBL/GenBank/DDBJ databases">
        <title>Genome and transcriptome analyses reveal genes involved in the formation of fine ridges on petal epidermal cells in Hibiscus trionum.</title>
        <authorList>
            <person name="Koshimizu S."/>
            <person name="Masuda S."/>
            <person name="Ishii T."/>
            <person name="Shirasu K."/>
            <person name="Hoshino A."/>
            <person name="Arita M."/>
        </authorList>
    </citation>
    <scope>NUCLEOTIDE SEQUENCE</scope>
    <source>
        <strain evidence="5">Hamamatsu line</strain>
    </source>
</reference>
<dbReference type="GO" id="GO:0006335">
    <property type="term" value="P:DNA replication-dependent chromatin assembly"/>
    <property type="evidence" value="ECO:0007669"/>
    <property type="project" value="TreeGrafter"/>
</dbReference>
<evidence type="ECO:0000256" key="1">
    <source>
        <dbReference type="ARBA" id="ARBA00022737"/>
    </source>
</evidence>
<evidence type="ECO:0000256" key="2">
    <source>
        <dbReference type="ARBA" id="ARBA00022803"/>
    </source>
</evidence>
<evidence type="ECO:0000313" key="6">
    <source>
        <dbReference type="Proteomes" id="UP001165190"/>
    </source>
</evidence>
<keyword evidence="6" id="KW-1185">Reference proteome</keyword>
<dbReference type="GO" id="GO:0042393">
    <property type="term" value="F:histone binding"/>
    <property type="evidence" value="ECO:0007669"/>
    <property type="project" value="TreeGrafter"/>
</dbReference>
<evidence type="ECO:0000313" key="5">
    <source>
        <dbReference type="EMBL" id="GMI68107.1"/>
    </source>
</evidence>
<comment type="caution">
    <text evidence="5">The sequence shown here is derived from an EMBL/GenBank/DDBJ whole genome shotgun (WGS) entry which is preliminary data.</text>
</comment>
<accession>A0A9W7GZ03</accession>
<name>A0A9W7GZ03_HIBTR</name>
<proteinExistence type="predicted"/>